<dbReference type="EMBL" id="NPKJ01000069">
    <property type="protein sequence ID" value="PAQ05694.1"/>
    <property type="molecule type" value="Genomic_DNA"/>
</dbReference>
<dbReference type="OrthoDB" id="9800831at2"/>
<evidence type="ECO:0000313" key="3">
    <source>
        <dbReference type="Proteomes" id="UP000216442"/>
    </source>
</evidence>
<sequence length="211" mass="23445">MFCFAEAYGRSAAVFWCPRRCAHVLPIIAEQLSTLSATSPFDLAALACRATVLLMPDKSQHVLLRNAHRSLQLAVSGADILRPVYLRAEAIWPAALSKHRLWALECLNALCAHGQMPTRLFPPDKRGPRLTFVLRALDGSLAGASHREIAEALIGQGRVHADWRDPRDHLRDRIRRAVTRGHALMNGGYRDFYVGKSIAVRAVRQPAKISL</sequence>
<comment type="caution">
    <text evidence="2">The sequence shown here is derived from an EMBL/GenBank/DDBJ whole genome shotgun (WGS) entry which is preliminary data.</text>
</comment>
<proteinExistence type="predicted"/>
<keyword evidence="3" id="KW-1185">Reference proteome</keyword>
<accession>A0A271LC89</accession>
<gene>
    <name evidence="2" type="ORF">CIT26_29255</name>
</gene>
<evidence type="ECO:0000313" key="2">
    <source>
        <dbReference type="EMBL" id="PAQ05694.1"/>
    </source>
</evidence>
<dbReference type="InterPro" id="IPR018754">
    <property type="entry name" value="RovC-like_DNA-bd"/>
</dbReference>
<protein>
    <recommendedName>
        <fullName evidence="1">T6SS Transcription factor RovC-like DNA binding domain-containing protein</fullName>
    </recommendedName>
</protein>
<organism evidence="2 3">
    <name type="scientific">Mesorhizobium temperatum</name>
    <dbReference type="NCBI Taxonomy" id="241416"/>
    <lineage>
        <taxon>Bacteria</taxon>
        <taxon>Pseudomonadati</taxon>
        <taxon>Pseudomonadota</taxon>
        <taxon>Alphaproteobacteria</taxon>
        <taxon>Hyphomicrobiales</taxon>
        <taxon>Phyllobacteriaceae</taxon>
        <taxon>Mesorhizobium</taxon>
    </lineage>
</organism>
<name>A0A271LC89_9HYPH</name>
<dbReference type="AlphaFoldDB" id="A0A271LC89"/>
<evidence type="ECO:0000259" key="1">
    <source>
        <dbReference type="Pfam" id="PF10074"/>
    </source>
</evidence>
<dbReference type="Proteomes" id="UP000216442">
    <property type="component" value="Unassembled WGS sequence"/>
</dbReference>
<dbReference type="Pfam" id="PF10074">
    <property type="entry name" value="RovC_DNA-bd"/>
    <property type="match status" value="1"/>
</dbReference>
<feature type="domain" description="T6SS Transcription factor RovC-like DNA binding" evidence="1">
    <location>
        <begin position="99"/>
        <end position="191"/>
    </location>
</feature>
<reference evidence="2 3" key="1">
    <citation type="submission" date="2017-08" db="EMBL/GenBank/DDBJ databases">
        <title>Mesorhizobium wenxinae sp. nov., a novel rhizobial species isolated from root nodules of chickpea (Cicer arietinum L.).</title>
        <authorList>
            <person name="Zhang J."/>
        </authorList>
    </citation>
    <scope>NUCLEOTIDE SEQUENCE [LARGE SCALE GENOMIC DNA]</scope>
    <source>
        <strain evidence="2 3">SDW018</strain>
    </source>
</reference>